<evidence type="ECO:0000256" key="1">
    <source>
        <dbReference type="ARBA" id="ARBA00022801"/>
    </source>
</evidence>
<evidence type="ECO:0000259" key="4">
    <source>
        <dbReference type="PROSITE" id="PS51218"/>
    </source>
</evidence>
<dbReference type="PROSITE" id="PS50507">
    <property type="entry name" value="RDRP_SSRNA_POS"/>
    <property type="match status" value="1"/>
</dbReference>
<dbReference type="InterPro" id="IPR027417">
    <property type="entry name" value="P-loop_NTPase"/>
</dbReference>
<dbReference type="Pfam" id="PF00910">
    <property type="entry name" value="RNA_helicase"/>
    <property type="match status" value="1"/>
</dbReference>
<dbReference type="GO" id="GO:0004197">
    <property type="term" value="F:cysteine-type endopeptidase activity"/>
    <property type="evidence" value="ECO:0007669"/>
    <property type="project" value="InterPro"/>
</dbReference>
<dbReference type="GO" id="GO:0039694">
    <property type="term" value="P:viral RNA genome replication"/>
    <property type="evidence" value="ECO:0007669"/>
    <property type="project" value="InterPro"/>
</dbReference>
<dbReference type="InterPro" id="IPR000605">
    <property type="entry name" value="Helicase_SF3_ssDNA/RNA_vir"/>
</dbReference>
<dbReference type="GO" id="GO:0003723">
    <property type="term" value="F:RNA binding"/>
    <property type="evidence" value="ECO:0007669"/>
    <property type="project" value="InterPro"/>
</dbReference>
<dbReference type="InterPro" id="IPR014759">
    <property type="entry name" value="Helicase_SF3_ssRNA_vir"/>
</dbReference>
<dbReference type="InterPro" id="IPR007094">
    <property type="entry name" value="RNA-dir_pol_PSvirus"/>
</dbReference>
<dbReference type="InterPro" id="IPR043502">
    <property type="entry name" value="DNA/RNA_pol_sf"/>
</dbReference>
<feature type="domain" description="RdRp catalytic" evidence="3">
    <location>
        <begin position="1679"/>
        <end position="1810"/>
    </location>
</feature>
<dbReference type="GO" id="GO:0071897">
    <property type="term" value="P:DNA biosynthetic process"/>
    <property type="evidence" value="ECO:0007669"/>
    <property type="project" value="UniProtKB-ARBA"/>
</dbReference>
<dbReference type="CDD" id="cd23169">
    <property type="entry name" value="ps-ssRNAv-Picornavirales"/>
    <property type="match status" value="1"/>
</dbReference>
<reference evidence="6" key="1">
    <citation type="submission" date="2018-09" db="EMBL/GenBank/DDBJ databases">
        <title>Comparative analyses of salivary proteins from the facultative symbiont-infected and uninfected Tetranychus truncatus.</title>
        <authorList>
            <person name="Zhu Y.-X."/>
            <person name="Huang H.-J."/>
            <person name="Hong X.-Y."/>
        </authorList>
    </citation>
    <scope>NUCLEOTIDE SEQUENCE</scope>
</reference>
<dbReference type="Gene3D" id="3.30.70.270">
    <property type="match status" value="1"/>
</dbReference>
<dbReference type="Pfam" id="PF00680">
    <property type="entry name" value="RdRP_1"/>
    <property type="match status" value="1"/>
</dbReference>
<evidence type="ECO:0000313" key="6">
    <source>
        <dbReference type="EMBL" id="AYV88987.1"/>
    </source>
</evidence>
<keyword evidence="2" id="KW-0645">Protease</keyword>
<sequence>MDSLIFNGNLVSHLALRKSENKIIDLYNEGYGYNSVEMCEVLQSFTVSSKYNQTEIPLFNWESSIREYVREKGLRQPKHPWKDTFNNLLDCESVDYCGYLSHLDMYFLPSQIYCFGSNLSPVEQYPLWNSLQARSAHALSVWPSSRKSVINLRQTSGEVVRQPIDGDFHYLRFGAIGTGLMVQCTDYDLFCLTQHNPIWFGQLASFVGTGYYIFNVTMFTEISEMAQSWTTYELWNFLFYGTQDLIYMFNRFEDLDHASRFRKLVKKYITDLDYLYKMIELIPHLQPKFIPSKKDLMHVEIDDVIDWYQKRIEKIQNGEVTLQGLMDTFRTFTNNESREEILTSVNEIGKLAQTMNSMQSTFNKVTDNDWYKGLVSYLMSMLSYINEVANDFSKFVSNPTDYVTFLLSHAKIGIRVPLLTVYDASKTAFILAASIALFNRSNILSIGLFLYAVQSFLDTCMYSDIARPCALVITLCYIGIMKAIQLRSASIEIQGPNNLTEMIYATVTFVTLACGFKGATKAPKGIIKHLFDSTKDLFAISKGTLALSKCVEFVIDAFKRCVEFCFGDTFMYQALVKMSVTSDDLKDYIVYAMSTKAEDLTAKLTLDQEAKKEWYKMCEHHNSFLSLFASGKPPTENHIAYSMYSKACASFIKLQEEYEKIKDSLDYFRVEPFMVWLWGEPGVGKTWCRDAIVNNMYAWHKAMDPTLDARRVGLLYVRNPADKYMSKYKGQFAVAYDDVGQNRQADNPEFNELMGFGSTNQVQLNMADLQDKGRMFSSKVIIMAANTKNVNANELLLSPNAFNRRRHVLIHLVRPKLENSESLATSKCDFTKVRIELSDPILGSDLAKFPNEGFGDNEEMFTRMFRWLAPKYWEHVKSQSDALAKKEQNLKDLLDGKPDAQVVHIDPNTGKVLDIAPQLPSEEEIVQEEYYDTVDSSPSDLVEKQKLYEKVRLYRAVSKEFDEVCSLISVTNNPTELLRLQFDSLCKKGLGRVLSTEEFIRIFKKKEFTMDPETLLSLKDYWESIAEQKKNEFPWLKILGALSGIVTLVSCYKLLKSLFAKDDKDLFSMQGYSLETRAPRSNPVVIQESNHEEIYRKFDALKQYARIVTAPGYAGTEADKKKLLNDLDLTDNNYKFDDILLEKYESQVLAPRSVPVTIQQDEIDNIDQVCLNLSYSFGRFSKVRDVKEGFAVRSMNGFNIAHKIWLIPRHFFGLTLEDTPILLQRDNKPPTELLLKKEKMIPYEIHTQSGIKTKDLILVEIDQLDSGRNHIKHFAKGVHLQNTKVFNSKMMKWNKLRNRVEEAYTGQSLRWDKPLDLYQDGLALHYSDGYSYGYKSEEGDCGSLLLSIDRTTNARIYGLHFGFDHSKGRGLSMNVPREDLEILVRYFPNIEKITAQKPEIVTQSCEVPLSLQQEDGTNYFEFLGKVEDAPLPPRKHKDLFRSPLFDSIYPAEKDLSVLTMFDKRMDPEYRGEPDILTRGVLDFEHKSVPWPEYELDIAQQALVGEFSGFTEVIDREVQSIDFALNGKWVDGQRLEFTEPLNLKTSAGYGLPGSKREHFVETDFLDQDGKLIKHDISILNPVLQKMVDNQWNDWMEGKTHPCIWSHALKSEPLKLSKIKTGNTRTFCVAQTAFLINVRRLFGSFTAAMKASKIKSFSCLGTDACSPDWNNLYSNLRGTGPKGVDLDFVKFDRTAVTWQLARRVCLAINKWYNDDEKYQRARLIAFEDMIFSFALIGKYLTRKRRGNPSGNPLTTELNNCVNYLMLCMVYLIIARHRKPTEFGIRQWKRNINMKAYGDDIIFTAHPECMLWFDLDLLVEIYKSYGVPVTPADKSDAGIKWKPLHELTFLKRTFVPFDHPYNKWQGALDKTSIRNMIQFYRLKPNNGTERDAVITNCEESLKEAYHWGREFYEDHKNKLNDWFLRNNYPIMNITFEELDFQFRDKIRNF</sequence>
<dbReference type="SUPFAM" id="SSF56672">
    <property type="entry name" value="DNA/RNA polymerases"/>
    <property type="match status" value="1"/>
</dbReference>
<accession>A0A3G5AQF7</accession>
<dbReference type="GO" id="GO:0003724">
    <property type="term" value="F:RNA helicase activity"/>
    <property type="evidence" value="ECO:0007669"/>
    <property type="project" value="InterPro"/>
</dbReference>
<feature type="domain" description="SF3 helicase" evidence="4">
    <location>
        <begin position="652"/>
        <end position="826"/>
    </location>
</feature>
<dbReference type="PROSITE" id="PS51874">
    <property type="entry name" value="PCV_3C_PRO"/>
    <property type="match status" value="1"/>
</dbReference>
<feature type="domain" description="Peptidase C3" evidence="5">
    <location>
        <begin position="1168"/>
        <end position="1380"/>
    </location>
</feature>
<evidence type="ECO:0000256" key="2">
    <source>
        <dbReference type="ARBA" id="ARBA00022807"/>
    </source>
</evidence>
<dbReference type="InterPro" id="IPR044067">
    <property type="entry name" value="PCV_3C_PRO"/>
</dbReference>
<dbReference type="Gene3D" id="1.20.960.20">
    <property type="match status" value="1"/>
</dbReference>
<dbReference type="InterPro" id="IPR043128">
    <property type="entry name" value="Rev_trsase/Diguanyl_cyclase"/>
</dbReference>
<dbReference type="GO" id="GO:0003968">
    <property type="term" value="F:RNA-directed RNA polymerase activity"/>
    <property type="evidence" value="ECO:0007669"/>
    <property type="project" value="InterPro"/>
</dbReference>
<evidence type="ECO:0000259" key="3">
    <source>
        <dbReference type="PROSITE" id="PS50507"/>
    </source>
</evidence>
<proteinExistence type="evidence at transcript level"/>
<organism evidence="6">
    <name type="scientific">Tetranychus truncatus</name>
    <dbReference type="NCBI Taxonomy" id="93132"/>
    <lineage>
        <taxon>Eukaryota</taxon>
        <taxon>Metazoa</taxon>
        <taxon>Ecdysozoa</taxon>
        <taxon>Arthropoda</taxon>
        <taxon>Chelicerata</taxon>
        <taxon>Arachnida</taxon>
        <taxon>Acari</taxon>
        <taxon>Acariformes</taxon>
        <taxon>Trombidiformes</taxon>
        <taxon>Prostigmata</taxon>
        <taxon>Eleutherengona</taxon>
        <taxon>Raphignathae</taxon>
        <taxon>Tetranychoidea</taxon>
        <taxon>Tetranychidae</taxon>
        <taxon>Tetranychus</taxon>
    </lineage>
</organism>
<dbReference type="EMBL" id="MH990440">
    <property type="protein sequence ID" value="AYV88987.1"/>
    <property type="molecule type" value="mRNA"/>
</dbReference>
<keyword evidence="1" id="KW-0378">Hydrolase</keyword>
<dbReference type="SUPFAM" id="SSF52540">
    <property type="entry name" value="P-loop containing nucleoside triphosphate hydrolases"/>
    <property type="match status" value="1"/>
</dbReference>
<dbReference type="GO" id="GO:0006351">
    <property type="term" value="P:DNA-templated transcription"/>
    <property type="evidence" value="ECO:0007669"/>
    <property type="project" value="InterPro"/>
</dbReference>
<dbReference type="InterPro" id="IPR009003">
    <property type="entry name" value="Peptidase_S1_PA"/>
</dbReference>
<dbReference type="SUPFAM" id="SSF50494">
    <property type="entry name" value="Trypsin-like serine proteases"/>
    <property type="match status" value="1"/>
</dbReference>
<name>A0A3G5AQF7_9ACAR</name>
<dbReference type="PROSITE" id="PS51218">
    <property type="entry name" value="SF3_HELICASE_2"/>
    <property type="match status" value="1"/>
</dbReference>
<protein>
    <submittedName>
        <fullName evidence="6">Polyprotein-2</fullName>
    </submittedName>
</protein>
<dbReference type="InterPro" id="IPR001205">
    <property type="entry name" value="RNA-dir_pol_C"/>
</dbReference>
<evidence type="ECO:0000259" key="5">
    <source>
        <dbReference type="PROSITE" id="PS51874"/>
    </source>
</evidence>
<keyword evidence="2" id="KW-0788">Thiol protease</keyword>